<evidence type="ECO:0000313" key="1">
    <source>
        <dbReference type="EMBL" id="MFM9653807.1"/>
    </source>
</evidence>
<comment type="caution">
    <text evidence="1">The sequence shown here is derived from an EMBL/GenBank/DDBJ whole genome shotgun (WGS) entry which is preliminary data.</text>
</comment>
<name>A0ABW9J0L0_STRGJ</name>
<dbReference type="Proteomes" id="UP001631993">
    <property type="component" value="Unassembled WGS sequence"/>
</dbReference>
<dbReference type="Pfam" id="PF17164">
    <property type="entry name" value="DUF5122"/>
    <property type="match status" value="1"/>
</dbReference>
<feature type="non-terminal residue" evidence="1">
    <location>
        <position position="89"/>
    </location>
</feature>
<evidence type="ECO:0000313" key="2">
    <source>
        <dbReference type="Proteomes" id="UP001631993"/>
    </source>
</evidence>
<reference evidence="1 2" key="1">
    <citation type="submission" date="2024-12" db="EMBL/GenBank/DDBJ databases">
        <title>Forecasting of Potato common scab and diversities of Pathogenic streptomyces spp. in china.</title>
        <authorList>
            <person name="Handique U."/>
            <person name="Wu J."/>
        </authorList>
    </citation>
    <scope>NUCLEOTIDE SEQUENCE [LARGE SCALE GENOMIC DNA]</scope>
    <source>
        <strain evidence="1 2">ZRIMU1585</strain>
    </source>
</reference>
<accession>A0ABW9J0L0</accession>
<gene>
    <name evidence="1" type="ORF">ACKI1S_48400</name>
</gene>
<dbReference type="Gene3D" id="2.80.10.50">
    <property type="match status" value="1"/>
</dbReference>
<proteinExistence type="predicted"/>
<protein>
    <submittedName>
        <fullName evidence="1">Uncharacterized protein</fullName>
    </submittedName>
</protein>
<dbReference type="RefSeq" id="WP_409098047.1">
    <property type="nucleotide sequence ID" value="NZ_JBJVNE010000412.1"/>
</dbReference>
<sequence>LLNQITDQQQSLSIEVEASGKILIGGNGFNGSYGGYFIATRLLSNGQTDNTFGVNGVSYALQTGDVSIIKTHTYPNGQILIAGNTGYSA</sequence>
<dbReference type="EMBL" id="JBJVNE010000412">
    <property type="protein sequence ID" value="MFM9653807.1"/>
    <property type="molecule type" value="Genomic_DNA"/>
</dbReference>
<organism evidence="1 2">
    <name type="scientific">Streptomyces galilaeus</name>
    <dbReference type="NCBI Taxonomy" id="33899"/>
    <lineage>
        <taxon>Bacteria</taxon>
        <taxon>Bacillati</taxon>
        <taxon>Actinomycetota</taxon>
        <taxon>Actinomycetes</taxon>
        <taxon>Kitasatosporales</taxon>
        <taxon>Streptomycetaceae</taxon>
        <taxon>Streptomyces</taxon>
    </lineage>
</organism>
<feature type="non-terminal residue" evidence="1">
    <location>
        <position position="1"/>
    </location>
</feature>
<dbReference type="InterPro" id="IPR013431">
    <property type="entry name" value="Delta_60_rpt"/>
</dbReference>
<keyword evidence="2" id="KW-1185">Reference proteome</keyword>